<feature type="signal peptide" evidence="1">
    <location>
        <begin position="1"/>
        <end position="22"/>
    </location>
</feature>
<dbReference type="RefSeq" id="WP_186076549.1">
    <property type="nucleotide sequence ID" value="NZ_CAJEWB010000005.1"/>
</dbReference>
<dbReference type="PROSITE" id="PS51257">
    <property type="entry name" value="PROKAR_LIPOPROTEIN"/>
    <property type="match status" value="1"/>
</dbReference>
<accession>A0A6V7R4Q4</accession>
<dbReference type="AlphaFoldDB" id="A0A6V7R4Q4"/>
<dbReference type="EMBL" id="CAJEWB010000005">
    <property type="protein sequence ID" value="CAD2072407.1"/>
    <property type="molecule type" value="Genomic_DNA"/>
</dbReference>
<proteinExistence type="predicted"/>
<evidence type="ECO:0000256" key="1">
    <source>
        <dbReference type="SAM" id="SignalP"/>
    </source>
</evidence>
<dbReference type="Gene3D" id="2.60.40.3700">
    <property type="match status" value="1"/>
</dbReference>
<dbReference type="Pfam" id="PF21172">
    <property type="entry name" value="CueP"/>
    <property type="match status" value="1"/>
</dbReference>
<gene>
    <name evidence="2" type="ORF">JEOPIN946_00500</name>
</gene>
<protein>
    <recommendedName>
        <fullName evidence="4">Lipocalin-like domain-containing protein</fullName>
    </recommendedName>
</protein>
<keyword evidence="3" id="KW-1185">Reference proteome</keyword>
<organism evidence="2 3">
    <name type="scientific">Phocicoccus pinnipedialis</name>
    <dbReference type="NCBI Taxonomy" id="110845"/>
    <lineage>
        <taxon>Bacteria</taxon>
        <taxon>Bacillati</taxon>
        <taxon>Bacillota</taxon>
        <taxon>Bacilli</taxon>
        <taxon>Bacillales</taxon>
        <taxon>Salinicoccaceae</taxon>
        <taxon>Phocicoccus</taxon>
    </lineage>
</organism>
<evidence type="ECO:0008006" key="4">
    <source>
        <dbReference type="Google" id="ProtNLM"/>
    </source>
</evidence>
<name>A0A6V7R4Q4_9BACL</name>
<dbReference type="InterPro" id="IPR047808">
    <property type="entry name" value="CueP-like"/>
</dbReference>
<reference evidence="2 3" key="1">
    <citation type="submission" date="2020-07" db="EMBL/GenBank/DDBJ databases">
        <authorList>
            <person name="Criscuolo A."/>
        </authorList>
    </citation>
    <scope>NUCLEOTIDE SEQUENCE [LARGE SCALE GENOMIC DNA]</scope>
    <source>
        <strain evidence="2">CIP107946</strain>
    </source>
</reference>
<keyword evidence="1" id="KW-0732">Signal</keyword>
<dbReference type="NCBIfam" id="NF038094">
    <property type="entry name" value="CueP_fam"/>
    <property type="match status" value="1"/>
</dbReference>
<comment type="caution">
    <text evidence="2">The sequence shown here is derived from an EMBL/GenBank/DDBJ whole genome shotgun (WGS) entry which is preliminary data.</text>
</comment>
<evidence type="ECO:0000313" key="2">
    <source>
        <dbReference type="EMBL" id="CAD2072407.1"/>
    </source>
</evidence>
<dbReference type="Proteomes" id="UP000588186">
    <property type="component" value="Unassembled WGS sequence"/>
</dbReference>
<sequence length="175" mass="19464">MKKLVGLMMVSFLILLSACGNSSSKHSASAEEVKDLVNYYSITDVEEGINANIDSKVMTLTDKKGNVIESMDLPEDEFFLSIAPFKKDTHPCSIHSLSGCQGELVEEALHVTVVDSKGKTIIDEDMETMKNGFIDLWLPRNQEFKVTITDGILETMEVLSTYDDSRTCITTMQLK</sequence>
<evidence type="ECO:0000313" key="3">
    <source>
        <dbReference type="Proteomes" id="UP000588186"/>
    </source>
</evidence>
<feature type="chain" id="PRO_5038962420" description="Lipocalin-like domain-containing protein" evidence="1">
    <location>
        <begin position="23"/>
        <end position="175"/>
    </location>
</feature>